<evidence type="ECO:0000313" key="1">
    <source>
        <dbReference type="EMBL" id="VVE39751.1"/>
    </source>
</evidence>
<dbReference type="SUPFAM" id="SSF56349">
    <property type="entry name" value="DNA breaking-rejoining enzymes"/>
    <property type="match status" value="1"/>
</dbReference>
<dbReference type="Proteomes" id="UP000337189">
    <property type="component" value="Unassembled WGS sequence"/>
</dbReference>
<dbReference type="EMBL" id="CABPSJ010000006">
    <property type="protein sequence ID" value="VVE39751.1"/>
    <property type="molecule type" value="Genomic_DNA"/>
</dbReference>
<sequence>MTHGEHYGGWTRVLKAAGVSHVGSHGIRHRAKTDIANSGLPTKVGMELAA</sequence>
<reference evidence="1 2" key="1">
    <citation type="submission" date="2019-08" db="EMBL/GenBank/DDBJ databases">
        <authorList>
            <person name="Peeters C."/>
        </authorList>
    </citation>
    <scope>NUCLEOTIDE SEQUENCE [LARGE SCALE GENOMIC DNA]</scope>
    <source>
        <strain evidence="1 2">LMG 31110</strain>
    </source>
</reference>
<proteinExistence type="predicted"/>
<evidence type="ECO:0000313" key="2">
    <source>
        <dbReference type="Proteomes" id="UP000337189"/>
    </source>
</evidence>
<organism evidence="1 2">
    <name type="scientific">Pandoraea communis</name>
    <dbReference type="NCBI Taxonomy" id="2508297"/>
    <lineage>
        <taxon>Bacteria</taxon>
        <taxon>Pseudomonadati</taxon>
        <taxon>Pseudomonadota</taxon>
        <taxon>Betaproteobacteria</taxon>
        <taxon>Burkholderiales</taxon>
        <taxon>Burkholderiaceae</taxon>
        <taxon>Pandoraea</taxon>
    </lineage>
</organism>
<dbReference type="InterPro" id="IPR011010">
    <property type="entry name" value="DNA_brk_join_enz"/>
</dbReference>
<dbReference type="AlphaFoldDB" id="A0A5E4XTG0"/>
<name>A0A5E4XTG0_9BURK</name>
<dbReference type="GO" id="GO:0003677">
    <property type="term" value="F:DNA binding"/>
    <property type="evidence" value="ECO:0007669"/>
    <property type="project" value="InterPro"/>
</dbReference>
<accession>A0A5E4XTG0</accession>
<gene>
    <name evidence="1" type="ORF">PCO31110_04140</name>
</gene>
<protein>
    <submittedName>
        <fullName evidence="1">Integrase</fullName>
    </submittedName>
</protein>